<dbReference type="CDD" id="cd01948">
    <property type="entry name" value="EAL"/>
    <property type="match status" value="1"/>
</dbReference>
<dbReference type="SMART" id="SM00267">
    <property type="entry name" value="GGDEF"/>
    <property type="match status" value="1"/>
</dbReference>
<dbReference type="InterPro" id="IPR029787">
    <property type="entry name" value="Nucleotide_cyclase"/>
</dbReference>
<keyword evidence="5" id="KW-1185">Reference proteome</keyword>
<feature type="domain" description="GGDEF" evidence="3">
    <location>
        <begin position="320"/>
        <end position="453"/>
    </location>
</feature>
<keyword evidence="1" id="KW-0472">Membrane</keyword>
<dbReference type="InterPro" id="IPR052155">
    <property type="entry name" value="Biofilm_reg_signaling"/>
</dbReference>
<dbReference type="InterPro" id="IPR035919">
    <property type="entry name" value="EAL_sf"/>
</dbReference>
<dbReference type="SUPFAM" id="SSF55073">
    <property type="entry name" value="Nucleotide cyclase"/>
    <property type="match status" value="1"/>
</dbReference>
<dbReference type="AlphaFoldDB" id="A0A7Y9FPK2"/>
<gene>
    <name evidence="4" type="ORF">HD841_002927</name>
</gene>
<feature type="transmembrane region" description="Helical" evidence="1">
    <location>
        <begin position="242"/>
        <end position="264"/>
    </location>
</feature>
<dbReference type="PROSITE" id="PS50887">
    <property type="entry name" value="GGDEF"/>
    <property type="match status" value="1"/>
</dbReference>
<organism evidence="4 5">
    <name type="scientific">Sphingomonas melonis</name>
    <dbReference type="NCBI Taxonomy" id="152682"/>
    <lineage>
        <taxon>Bacteria</taxon>
        <taxon>Pseudomonadati</taxon>
        <taxon>Pseudomonadota</taxon>
        <taxon>Alphaproteobacteria</taxon>
        <taxon>Sphingomonadales</taxon>
        <taxon>Sphingomonadaceae</taxon>
        <taxon>Sphingomonas</taxon>
    </lineage>
</organism>
<evidence type="ECO:0000259" key="3">
    <source>
        <dbReference type="PROSITE" id="PS50887"/>
    </source>
</evidence>
<feature type="domain" description="EAL" evidence="2">
    <location>
        <begin position="462"/>
        <end position="712"/>
    </location>
</feature>
<dbReference type="NCBIfam" id="TIGR00254">
    <property type="entry name" value="GGDEF"/>
    <property type="match status" value="1"/>
</dbReference>
<dbReference type="SUPFAM" id="SSF141868">
    <property type="entry name" value="EAL domain-like"/>
    <property type="match status" value="1"/>
</dbReference>
<keyword evidence="1" id="KW-1133">Transmembrane helix</keyword>
<comment type="caution">
    <text evidence="4">The sequence shown here is derived from an EMBL/GenBank/DDBJ whole genome shotgun (WGS) entry which is preliminary data.</text>
</comment>
<dbReference type="Gene3D" id="3.20.20.450">
    <property type="entry name" value="EAL domain"/>
    <property type="match status" value="1"/>
</dbReference>
<dbReference type="EMBL" id="JACCBY010000004">
    <property type="protein sequence ID" value="NYD91120.1"/>
    <property type="molecule type" value="Genomic_DNA"/>
</dbReference>
<evidence type="ECO:0000259" key="2">
    <source>
        <dbReference type="PROSITE" id="PS50883"/>
    </source>
</evidence>
<sequence>MLDRRTIRAAAARIRRRAAADGLGSAAVRSTSVPSGALAPAIVPPKPAETRAADVRSSLLGRLPRHVAGPRAVIVLLVLAVTLCLGTLIYVEHTNSLIVDHDMETAVSLSEIAARFDHEDGNLYRLLVDEAANGRSPEVEARLLVIRRRIARISTDLAKVQEALKPQDRLRTREVVAELAKYDEAVEVVSSMLEVNFAASVAMLRPFRNNADRVLTEIKGVAASGISDAHQHAEAAAMRTRFLVAFVTAAVLIVAGLSYAWLALAAERGIQLRAEIKRRGEAEQEALFLARTDGLTGLVNRREFGSALEIAIGEATATGRRVSVVLIDLDGFKEANDTHGHAAGDAVLQTVGHRLQSVFTASSIIARLGGDEFAILVPDDDGCASAMDLAGEASRLLHQPLAWRSNMILVGASIGVSCFPQDGTDASELLHAADIAMYEAKRGNKGGVCLFSPAMEAERLERRHMEQDLRDGIGRGEVRPFYQPIVRFSDNGLCGFEILARWQHPRLGLLTPDAFIRLADTTGQITDMTKAILRQACIDARHLPDHLRLALNISPTQFEEPGLADSLIAIIVEEGMAPSRFEIEITEDAVMDDIVAAERVLGTFRNSGMSVALDDFGTGYSSLSNLRRLRFDKIKIDQSFVKSLSSSIESEKLVDAIISLALSFDMKVTAEGIEDAAAAAMLIGKGCTQGQGYFFGKPASFAQTVRLFDQPGRVAA</sequence>
<accession>A0A7Y9FPK2</accession>
<dbReference type="RefSeq" id="WP_179509556.1">
    <property type="nucleotide sequence ID" value="NZ_JACCBY010000004.1"/>
</dbReference>
<dbReference type="PANTHER" id="PTHR44757:SF2">
    <property type="entry name" value="BIOFILM ARCHITECTURE MAINTENANCE PROTEIN MBAA"/>
    <property type="match status" value="1"/>
</dbReference>
<proteinExistence type="predicted"/>
<dbReference type="InterPro" id="IPR043128">
    <property type="entry name" value="Rev_trsase/Diguanyl_cyclase"/>
</dbReference>
<protein>
    <submittedName>
        <fullName evidence="4">Diguanylate cyclase (GGDEF)-like protein</fullName>
    </submittedName>
</protein>
<dbReference type="Proteomes" id="UP000517753">
    <property type="component" value="Unassembled WGS sequence"/>
</dbReference>
<evidence type="ECO:0000313" key="5">
    <source>
        <dbReference type="Proteomes" id="UP000517753"/>
    </source>
</evidence>
<dbReference type="Pfam" id="PF00990">
    <property type="entry name" value="GGDEF"/>
    <property type="match status" value="1"/>
</dbReference>
<feature type="transmembrane region" description="Helical" evidence="1">
    <location>
        <begin position="72"/>
        <end position="91"/>
    </location>
</feature>
<dbReference type="InterPro" id="IPR001633">
    <property type="entry name" value="EAL_dom"/>
</dbReference>
<dbReference type="PANTHER" id="PTHR44757">
    <property type="entry name" value="DIGUANYLATE CYCLASE DGCP"/>
    <property type="match status" value="1"/>
</dbReference>
<dbReference type="InterPro" id="IPR000160">
    <property type="entry name" value="GGDEF_dom"/>
</dbReference>
<reference evidence="4 5" key="1">
    <citation type="submission" date="2020-08" db="EMBL/GenBank/DDBJ databases">
        <title>The Agave Microbiome: Exploring the role of microbial communities in plant adaptations to desert environments.</title>
        <authorList>
            <person name="Partida-Martinez L.P."/>
        </authorList>
    </citation>
    <scope>NUCLEOTIDE SEQUENCE [LARGE SCALE GENOMIC DNA]</scope>
    <source>
        <strain evidence="4 5">AS2.3</strain>
    </source>
</reference>
<dbReference type="PROSITE" id="PS50883">
    <property type="entry name" value="EAL"/>
    <property type="match status" value="1"/>
</dbReference>
<name>A0A7Y9FPK2_9SPHN</name>
<dbReference type="Pfam" id="PF00563">
    <property type="entry name" value="EAL"/>
    <property type="match status" value="1"/>
</dbReference>
<dbReference type="Gene3D" id="3.30.70.270">
    <property type="match status" value="1"/>
</dbReference>
<evidence type="ECO:0000256" key="1">
    <source>
        <dbReference type="SAM" id="Phobius"/>
    </source>
</evidence>
<evidence type="ECO:0000313" key="4">
    <source>
        <dbReference type="EMBL" id="NYD91120.1"/>
    </source>
</evidence>
<keyword evidence="1" id="KW-0812">Transmembrane</keyword>
<dbReference type="CDD" id="cd01949">
    <property type="entry name" value="GGDEF"/>
    <property type="match status" value="1"/>
</dbReference>
<dbReference type="SMART" id="SM00052">
    <property type="entry name" value="EAL"/>
    <property type="match status" value="1"/>
</dbReference>